<dbReference type="RefSeq" id="WP_216341470.1">
    <property type="nucleotide sequence ID" value="NZ_JAHLEM010000087.1"/>
</dbReference>
<sequence>QERLAAARALGHRTLRGAGLRTADVRAVGAGTTGIVSADGTVTLSSRLADWAGTDLTTTLTEAFDAPAVAGNDAAYATLGEHWRGVAAGHQDVLCVHVGHRVSAGVLLGGRLHVGRNGAAGEIGVLPGSGWHTAPGRLPGRWADPEALFAAAREGDAHALRALDDFAADLVQGVAAMVLTVDPELVVIGGGLSRVGDLLLTPLRARLAELCLFPVEVAASALGDEAVALGGARLALDRVEKELFGVAH</sequence>
<dbReference type="InterPro" id="IPR000600">
    <property type="entry name" value="ROK"/>
</dbReference>
<proteinExistence type="inferred from homology"/>
<protein>
    <submittedName>
        <fullName evidence="2">ROK family protein</fullName>
    </submittedName>
</protein>
<organism evidence="2 3">
    <name type="scientific">Streptomyces niphimycinicus</name>
    <dbReference type="NCBI Taxonomy" id="2842201"/>
    <lineage>
        <taxon>Bacteria</taxon>
        <taxon>Bacillati</taxon>
        <taxon>Actinomycetota</taxon>
        <taxon>Actinomycetes</taxon>
        <taxon>Kitasatosporales</taxon>
        <taxon>Streptomycetaceae</taxon>
        <taxon>Streptomyces</taxon>
    </lineage>
</organism>
<dbReference type="PANTHER" id="PTHR18964:SF149">
    <property type="entry name" value="BIFUNCTIONAL UDP-N-ACETYLGLUCOSAMINE 2-EPIMERASE_N-ACETYLMANNOSAMINE KINASE"/>
    <property type="match status" value="1"/>
</dbReference>
<comment type="caution">
    <text evidence="2">The sequence shown here is derived from an EMBL/GenBank/DDBJ whole genome shotgun (WGS) entry which is preliminary data.</text>
</comment>
<accession>A0ABS6CC25</accession>
<feature type="non-terminal residue" evidence="2">
    <location>
        <position position="1"/>
    </location>
</feature>
<evidence type="ECO:0000256" key="1">
    <source>
        <dbReference type="ARBA" id="ARBA00006479"/>
    </source>
</evidence>
<dbReference type="Pfam" id="PF00480">
    <property type="entry name" value="ROK"/>
    <property type="match status" value="2"/>
</dbReference>
<comment type="similarity">
    <text evidence="1">Belongs to the ROK (NagC/XylR) family.</text>
</comment>
<dbReference type="PANTHER" id="PTHR18964">
    <property type="entry name" value="ROK (REPRESSOR, ORF, KINASE) FAMILY"/>
    <property type="match status" value="1"/>
</dbReference>
<evidence type="ECO:0000313" key="2">
    <source>
        <dbReference type="EMBL" id="MBU3864456.1"/>
    </source>
</evidence>
<evidence type="ECO:0000313" key="3">
    <source>
        <dbReference type="Proteomes" id="UP000720508"/>
    </source>
</evidence>
<dbReference type="EMBL" id="JAHLEM010000087">
    <property type="protein sequence ID" value="MBU3864456.1"/>
    <property type="molecule type" value="Genomic_DNA"/>
</dbReference>
<reference evidence="2 3" key="1">
    <citation type="submission" date="2021-06" db="EMBL/GenBank/DDBJ databases">
        <authorList>
            <person name="Pan X."/>
        </authorList>
    </citation>
    <scope>NUCLEOTIDE SEQUENCE [LARGE SCALE GENOMIC DNA]</scope>
    <source>
        <strain evidence="2 3">4503</strain>
    </source>
</reference>
<gene>
    <name evidence="2" type="ORF">KN815_10300</name>
</gene>
<dbReference type="Proteomes" id="UP000720508">
    <property type="component" value="Unassembled WGS sequence"/>
</dbReference>
<keyword evidence="3" id="KW-1185">Reference proteome</keyword>
<name>A0ABS6CC25_9ACTN</name>